<dbReference type="PROSITE" id="PS50865">
    <property type="entry name" value="ZF_MYND_2"/>
    <property type="match status" value="1"/>
</dbReference>
<dbReference type="EMBL" id="AACS02000005">
    <property type="protein sequence ID" value="EAU82551.2"/>
    <property type="molecule type" value="Genomic_DNA"/>
</dbReference>
<proteinExistence type="predicted"/>
<keyword evidence="3" id="KW-0862">Zinc</keyword>
<evidence type="ECO:0000259" key="5">
    <source>
        <dbReference type="PROSITE" id="PS50865"/>
    </source>
</evidence>
<name>A8P742_COPC7</name>
<dbReference type="HOGENOM" id="CLU_027347_0_0_1"/>
<protein>
    <recommendedName>
        <fullName evidence="5">MYND-type domain-containing protein</fullName>
    </recommendedName>
</protein>
<dbReference type="Pfam" id="PF01753">
    <property type="entry name" value="zf-MYND"/>
    <property type="match status" value="1"/>
</dbReference>
<evidence type="ECO:0000256" key="4">
    <source>
        <dbReference type="PROSITE-ProRule" id="PRU00134"/>
    </source>
</evidence>
<evidence type="ECO:0000313" key="6">
    <source>
        <dbReference type="EMBL" id="EAU82551.2"/>
    </source>
</evidence>
<dbReference type="InterPro" id="IPR002893">
    <property type="entry name" value="Znf_MYND"/>
</dbReference>
<organism evidence="6 7">
    <name type="scientific">Coprinopsis cinerea (strain Okayama-7 / 130 / ATCC MYA-4618 / FGSC 9003)</name>
    <name type="common">Inky cap fungus</name>
    <name type="synonym">Hormographiella aspergillata</name>
    <dbReference type="NCBI Taxonomy" id="240176"/>
    <lineage>
        <taxon>Eukaryota</taxon>
        <taxon>Fungi</taxon>
        <taxon>Dikarya</taxon>
        <taxon>Basidiomycota</taxon>
        <taxon>Agaricomycotina</taxon>
        <taxon>Agaricomycetes</taxon>
        <taxon>Agaricomycetidae</taxon>
        <taxon>Agaricales</taxon>
        <taxon>Agaricineae</taxon>
        <taxon>Psathyrellaceae</taxon>
        <taxon>Coprinopsis</taxon>
    </lineage>
</organism>
<evidence type="ECO:0000256" key="1">
    <source>
        <dbReference type="ARBA" id="ARBA00022723"/>
    </source>
</evidence>
<dbReference type="Proteomes" id="UP000001861">
    <property type="component" value="Unassembled WGS sequence"/>
</dbReference>
<keyword evidence="1" id="KW-0479">Metal-binding</keyword>
<dbReference type="GO" id="GO:0008270">
    <property type="term" value="F:zinc ion binding"/>
    <property type="evidence" value="ECO:0007669"/>
    <property type="project" value="UniProtKB-KW"/>
</dbReference>
<dbReference type="RefSeq" id="XP_001839288.2">
    <property type="nucleotide sequence ID" value="XM_001839236.2"/>
</dbReference>
<dbReference type="GeneID" id="6015900"/>
<evidence type="ECO:0000256" key="2">
    <source>
        <dbReference type="ARBA" id="ARBA00022771"/>
    </source>
</evidence>
<dbReference type="AlphaFoldDB" id="A8P742"/>
<evidence type="ECO:0000313" key="7">
    <source>
        <dbReference type="Proteomes" id="UP000001861"/>
    </source>
</evidence>
<reference evidence="6 7" key="1">
    <citation type="journal article" date="2010" name="Proc. Natl. Acad. Sci. U.S.A.">
        <title>Insights into evolution of multicellular fungi from the assembled chromosomes of the mushroom Coprinopsis cinerea (Coprinus cinereus).</title>
        <authorList>
            <person name="Stajich J.E."/>
            <person name="Wilke S.K."/>
            <person name="Ahren D."/>
            <person name="Au C.H."/>
            <person name="Birren B.W."/>
            <person name="Borodovsky M."/>
            <person name="Burns C."/>
            <person name="Canback B."/>
            <person name="Casselton L.A."/>
            <person name="Cheng C.K."/>
            <person name="Deng J."/>
            <person name="Dietrich F.S."/>
            <person name="Fargo D.C."/>
            <person name="Farman M.L."/>
            <person name="Gathman A.C."/>
            <person name="Goldberg J."/>
            <person name="Guigo R."/>
            <person name="Hoegger P.J."/>
            <person name="Hooker J.B."/>
            <person name="Huggins A."/>
            <person name="James T.Y."/>
            <person name="Kamada T."/>
            <person name="Kilaru S."/>
            <person name="Kodira C."/>
            <person name="Kues U."/>
            <person name="Kupfer D."/>
            <person name="Kwan H.S."/>
            <person name="Lomsadze A."/>
            <person name="Li W."/>
            <person name="Lilly W.W."/>
            <person name="Ma L.J."/>
            <person name="Mackey A.J."/>
            <person name="Manning G."/>
            <person name="Martin F."/>
            <person name="Muraguchi H."/>
            <person name="Natvig D.O."/>
            <person name="Palmerini H."/>
            <person name="Ramesh M.A."/>
            <person name="Rehmeyer C.J."/>
            <person name="Roe B.A."/>
            <person name="Shenoy N."/>
            <person name="Stanke M."/>
            <person name="Ter-Hovhannisyan V."/>
            <person name="Tunlid A."/>
            <person name="Velagapudi R."/>
            <person name="Vision T.J."/>
            <person name="Zeng Q."/>
            <person name="Zolan M.E."/>
            <person name="Pukkila P.J."/>
        </authorList>
    </citation>
    <scope>NUCLEOTIDE SEQUENCE [LARGE SCALE GENOMIC DNA]</scope>
    <source>
        <strain evidence="7">Okayama-7 / 130 / ATCC MYA-4618 / FGSC 9003</strain>
    </source>
</reference>
<dbReference type="SUPFAM" id="SSF144232">
    <property type="entry name" value="HIT/MYND zinc finger-like"/>
    <property type="match status" value="1"/>
</dbReference>
<feature type="domain" description="MYND-type" evidence="5">
    <location>
        <begin position="248"/>
        <end position="313"/>
    </location>
</feature>
<sequence length="484" mass="55930">MLKDSSMLELIGGNIDAILSWHGYLFHWRMQREETFVTTVGYLMTAFIHQVYRSPILDHFAGLHKSRLRAFVKNIVDCIDSLRSFSRLAPTRKHHDLKTSIMHVQKVIDVLSWDSRFRRCLIKEDYIFRFFTLLRDARPQLEVVSRIEGRSQGSKWLWNGLNLHAVCDWANHKSQTICKLIELGYLTLVIDDLTQVQRESDTRMPFNCLLTIVGHLRSQRVLDAANSAWENLPPAVLQRLEQGSTTGAKLCGEMNLLLTLHNSTLGRIPEDGPHVEIVEDHSDMRTCSRCQSVVYCCEECQADDWEALHKFECLMLMLKETGFWVPWRHRFRTLDVISNLMDALLREGMLDVVGGGYGNTSHPVIDSKACVRINYKMAMQKDTRQSHETITIDEYRERAKKMTPWLPLRFEALVSEVMEDDGSTQLVSFVFPFAHSRLHALFLYDKSDEFDDEVYSRLGHGMMQFESVIPLPPSCCRTDQIAQV</sequence>
<gene>
    <name evidence="6" type="ORF">CC1G_11010</name>
</gene>
<dbReference type="OrthoDB" id="2873500at2759"/>
<keyword evidence="7" id="KW-1185">Reference proteome</keyword>
<dbReference type="VEuPathDB" id="FungiDB:CC1G_11010"/>
<dbReference type="Gene3D" id="6.10.140.2220">
    <property type="match status" value="1"/>
</dbReference>
<accession>A8P742</accession>
<keyword evidence="2 4" id="KW-0863">Zinc-finger</keyword>
<comment type="caution">
    <text evidence="6">The sequence shown here is derived from an EMBL/GenBank/DDBJ whole genome shotgun (WGS) entry which is preliminary data.</text>
</comment>
<dbReference type="InParanoid" id="A8P742"/>
<evidence type="ECO:0000256" key="3">
    <source>
        <dbReference type="ARBA" id="ARBA00022833"/>
    </source>
</evidence>
<dbReference type="KEGG" id="cci:CC1G_11010"/>